<dbReference type="GO" id="GO:0043005">
    <property type="term" value="C:neuron projection"/>
    <property type="evidence" value="ECO:0007669"/>
    <property type="project" value="TreeGrafter"/>
</dbReference>
<evidence type="ECO:0000259" key="9">
    <source>
        <dbReference type="PROSITE" id="PS51641"/>
    </source>
</evidence>
<feature type="non-terminal residue" evidence="10">
    <location>
        <position position="1"/>
    </location>
</feature>
<dbReference type="GO" id="GO:0007517">
    <property type="term" value="P:muscle organ development"/>
    <property type="evidence" value="ECO:0007669"/>
    <property type="project" value="UniProtKB-KW"/>
</dbReference>
<feature type="region of interest" description="Disordered" evidence="8">
    <location>
        <begin position="406"/>
        <end position="513"/>
    </location>
</feature>
<dbReference type="GO" id="GO:0045727">
    <property type="term" value="P:positive regulation of translation"/>
    <property type="evidence" value="ECO:0007669"/>
    <property type="project" value="TreeGrafter"/>
</dbReference>
<proteinExistence type="inferred from homology"/>
<dbReference type="Proteomes" id="UP000587472">
    <property type="component" value="Unassembled WGS sequence"/>
</dbReference>
<dbReference type="InterPro" id="IPR047427">
    <property type="entry name" value="Tudor_Agenet_FXR1_rpt2"/>
</dbReference>
<dbReference type="SMART" id="SM00322">
    <property type="entry name" value="KH"/>
    <property type="match status" value="2"/>
</dbReference>
<dbReference type="Gene3D" id="3.30.1370.10">
    <property type="entry name" value="K Homology domain, type 1"/>
    <property type="match status" value="2"/>
</dbReference>
<feature type="non-terminal residue" evidence="10">
    <location>
        <position position="513"/>
    </location>
</feature>
<feature type="domain" description="Agenet-like" evidence="9">
    <location>
        <begin position="1"/>
        <end position="32"/>
    </location>
</feature>
<dbReference type="GO" id="GO:0051028">
    <property type="term" value="P:mRNA transport"/>
    <property type="evidence" value="ECO:0007669"/>
    <property type="project" value="TreeGrafter"/>
</dbReference>
<comment type="similarity">
    <text evidence="2">Belongs to the FMR1 family.</text>
</comment>
<keyword evidence="11" id="KW-1185">Reference proteome</keyword>
<name>A0A7K9XYD4_9GRUI</name>
<dbReference type="FunFam" id="2.30.30.140:FF:000001">
    <property type="entry name" value="Fragile X mental retardation 1, isoform CRA_e"/>
    <property type="match status" value="1"/>
</dbReference>
<protein>
    <submittedName>
        <fullName evidence="10">FXR1 protein</fullName>
    </submittedName>
</protein>
<keyword evidence="5" id="KW-0677">Repeat</keyword>
<sequence>FIKDVHEDSLTVVFENNWQPERQVPFNEVRLPPPPDIKKEIGEGDEVEVYSRANDQEPCGWWLAKVRMMKGEFYVIEYAACDATYNEIVTYERLRPVNQNKTVKKNTFFKCTVDVPEDLRDACANENAHKDFKKAVGACRIFYHAETAQLIILSASEATVKRVNILSDMHLRSIRTKLMLMSRNEEATKHLECTKQLAAAFHEEFVVREDLMGLAIGTHGSNIQQARKVPGVTAIELEEDTGTFRIYGETADAVKKARSYLEFVEDFIQVPRNLVGKVIGKNGKVIQEIVDKSGVVRVRIEGDNENKLPREDVSTLFFLPMMKFLFSKRVMLNLLTKNMKENYAESENFRGVTRGMVPFVFVGTKESIGNVQVLLEYHIAYLKEVEQLRLERLQIDEQLRQIGMGFRPSSARVPEKEKGYTTDESTLSSVQGSRSYSGRGRGRRGPNYTSGYGTNSELSNPSETESERKDELSDWSLAGEDDRESRHQRDNRRRPGGRGRSVSGGRGRGGPRG</sequence>
<evidence type="ECO:0000256" key="6">
    <source>
        <dbReference type="ARBA" id="ARBA00022884"/>
    </source>
</evidence>
<dbReference type="InterPro" id="IPR036612">
    <property type="entry name" value="KH_dom_type_1_sf"/>
</dbReference>
<dbReference type="FunFam" id="3.30.1370.10:FF:000004">
    <property type="entry name" value="Fragile X mental retardation 1, isoform CRA_e"/>
    <property type="match status" value="1"/>
</dbReference>
<dbReference type="Pfam" id="PF00013">
    <property type="entry name" value="KH_1"/>
    <property type="match status" value="2"/>
</dbReference>
<dbReference type="GO" id="GO:0003730">
    <property type="term" value="F:mRNA 3'-UTR binding"/>
    <property type="evidence" value="ECO:0007669"/>
    <property type="project" value="TreeGrafter"/>
</dbReference>
<dbReference type="Pfam" id="PF17904">
    <property type="entry name" value="KH_9"/>
    <property type="match status" value="1"/>
</dbReference>
<organism evidence="10 11">
    <name type="scientific">Psophia crepitans</name>
    <name type="common">common trumpeter</name>
    <dbReference type="NCBI Taxonomy" id="54359"/>
    <lineage>
        <taxon>Eukaryota</taxon>
        <taxon>Metazoa</taxon>
        <taxon>Chordata</taxon>
        <taxon>Craniata</taxon>
        <taxon>Vertebrata</taxon>
        <taxon>Euteleostomi</taxon>
        <taxon>Archelosauria</taxon>
        <taxon>Archosauria</taxon>
        <taxon>Dinosauria</taxon>
        <taxon>Saurischia</taxon>
        <taxon>Theropoda</taxon>
        <taxon>Coelurosauria</taxon>
        <taxon>Aves</taxon>
        <taxon>Neognathae</taxon>
        <taxon>Neoaves</taxon>
        <taxon>Gruiformes</taxon>
        <taxon>Psophiidae</taxon>
        <taxon>Psophia</taxon>
    </lineage>
</organism>
<dbReference type="GO" id="GO:0098793">
    <property type="term" value="C:presynapse"/>
    <property type="evidence" value="ECO:0007669"/>
    <property type="project" value="GOC"/>
</dbReference>
<dbReference type="Pfam" id="PF18336">
    <property type="entry name" value="Tudor_FRX1"/>
    <property type="match status" value="1"/>
</dbReference>
<dbReference type="InterPro" id="IPR047494">
    <property type="entry name" value="KH_I_FXR1_rpt1"/>
</dbReference>
<dbReference type="CDD" id="cd22507">
    <property type="entry name" value="KH_I_FXR1_rpt2"/>
    <property type="match status" value="1"/>
</dbReference>
<dbReference type="PANTHER" id="PTHR10603">
    <property type="entry name" value="FRAGILE X MENTAL RETARDATION SYNDROME-RELATED PROTEIN"/>
    <property type="match status" value="1"/>
</dbReference>
<keyword evidence="3" id="KW-0963">Cytoplasm</keyword>
<dbReference type="PANTHER" id="PTHR10603:SF6">
    <property type="entry name" value="RNA-BINDING PROTEIN FXR1"/>
    <property type="match status" value="1"/>
</dbReference>
<keyword evidence="4" id="KW-0517">Myogenesis</keyword>
<dbReference type="PROSITE" id="PS50084">
    <property type="entry name" value="KH_TYPE_1"/>
    <property type="match status" value="2"/>
</dbReference>
<evidence type="ECO:0000313" key="10">
    <source>
        <dbReference type="EMBL" id="NXJ02000.1"/>
    </source>
</evidence>
<dbReference type="InterPro" id="IPR047495">
    <property type="entry name" value="KH_I_FXR1_rpt2"/>
</dbReference>
<dbReference type="GO" id="GO:0010494">
    <property type="term" value="C:cytoplasmic stress granule"/>
    <property type="evidence" value="ECO:0007669"/>
    <property type="project" value="TreeGrafter"/>
</dbReference>
<evidence type="ECO:0000256" key="1">
    <source>
        <dbReference type="ARBA" id="ARBA00004331"/>
    </source>
</evidence>
<evidence type="ECO:0000256" key="5">
    <source>
        <dbReference type="ARBA" id="ARBA00022737"/>
    </source>
</evidence>
<dbReference type="GO" id="GO:0099577">
    <property type="term" value="P:regulation of translation at presynapse, modulating synaptic transmission"/>
    <property type="evidence" value="ECO:0007669"/>
    <property type="project" value="TreeGrafter"/>
</dbReference>
<evidence type="ECO:0000256" key="4">
    <source>
        <dbReference type="ARBA" id="ARBA00022541"/>
    </source>
</evidence>
<dbReference type="EMBL" id="VWZZ01007835">
    <property type="protein sequence ID" value="NXJ02000.1"/>
    <property type="molecule type" value="Genomic_DNA"/>
</dbReference>
<evidence type="ECO:0000256" key="8">
    <source>
        <dbReference type="SAM" id="MobiDB-lite"/>
    </source>
</evidence>
<dbReference type="InterPro" id="IPR041560">
    <property type="entry name" value="Tudor_FRM1"/>
</dbReference>
<accession>A0A7K9XYD4</accession>
<reference evidence="10 11" key="1">
    <citation type="submission" date="2019-09" db="EMBL/GenBank/DDBJ databases">
        <title>Bird 10,000 Genomes (B10K) Project - Family phase.</title>
        <authorList>
            <person name="Zhang G."/>
        </authorList>
    </citation>
    <scope>NUCLEOTIDE SEQUENCE [LARGE SCALE GENOMIC DNA]</scope>
    <source>
        <strain evidence="10">B10K-DU-001-60</strain>
        <tissue evidence="10">Muscle</tissue>
    </source>
</reference>
<dbReference type="GO" id="GO:0045182">
    <property type="term" value="F:translation regulator activity"/>
    <property type="evidence" value="ECO:0007669"/>
    <property type="project" value="TreeGrafter"/>
</dbReference>
<dbReference type="PROSITE" id="PS51641">
    <property type="entry name" value="AGENET_LIKE"/>
    <property type="match status" value="2"/>
</dbReference>
<dbReference type="InterPro" id="IPR004088">
    <property type="entry name" value="KH_dom_type_1"/>
</dbReference>
<dbReference type="Pfam" id="PF12235">
    <property type="entry name" value="FXMRP1_C_core"/>
    <property type="match status" value="1"/>
</dbReference>
<dbReference type="Pfam" id="PF05641">
    <property type="entry name" value="Agenet"/>
    <property type="match status" value="1"/>
</dbReference>
<evidence type="ECO:0000256" key="3">
    <source>
        <dbReference type="ARBA" id="ARBA00022490"/>
    </source>
</evidence>
<dbReference type="SUPFAM" id="SSF54791">
    <property type="entry name" value="Eukaryotic type KH-domain (KH-domain type I)"/>
    <property type="match status" value="2"/>
</dbReference>
<gene>
    <name evidence="10" type="primary">Fxr1_0</name>
    <name evidence="10" type="ORF">PSOCRE_R07077</name>
</gene>
<dbReference type="Gene3D" id="2.30.30.140">
    <property type="match status" value="2"/>
</dbReference>
<feature type="compositionally biased region" description="Low complexity" evidence="8">
    <location>
        <begin position="428"/>
        <end position="438"/>
    </location>
</feature>
<comment type="caution">
    <text evidence="10">The sequence shown here is derived from an EMBL/GenBank/DDBJ whole genome shotgun (WGS) entry which is preliminary data.</text>
</comment>
<dbReference type="GO" id="GO:0048170">
    <property type="term" value="P:positive regulation of long-term neuronal synaptic plasticity"/>
    <property type="evidence" value="ECO:0007669"/>
    <property type="project" value="TreeGrafter"/>
</dbReference>
<dbReference type="GO" id="GO:0005634">
    <property type="term" value="C:nucleus"/>
    <property type="evidence" value="ECO:0007669"/>
    <property type="project" value="TreeGrafter"/>
</dbReference>
<keyword evidence="6 7" id="KW-0694">RNA-binding</keyword>
<evidence type="ECO:0000256" key="2">
    <source>
        <dbReference type="ARBA" id="ARBA00006633"/>
    </source>
</evidence>
<dbReference type="InterPro" id="IPR008395">
    <property type="entry name" value="Agenet-like_dom"/>
</dbReference>
<dbReference type="InterPro" id="IPR004087">
    <property type="entry name" value="KH_dom"/>
</dbReference>
<dbReference type="InterPro" id="IPR040148">
    <property type="entry name" value="FMR1"/>
</dbReference>
<feature type="compositionally biased region" description="Polar residues" evidence="8">
    <location>
        <begin position="447"/>
        <end position="463"/>
    </location>
</feature>
<dbReference type="InterPro" id="IPR040472">
    <property type="entry name" value="FMRP_KH0"/>
</dbReference>
<feature type="domain" description="Agenet-like" evidence="9">
    <location>
        <begin position="45"/>
        <end position="97"/>
    </location>
</feature>
<dbReference type="FunFam" id="2.30.30.140:FF:000080">
    <property type="entry name" value="Fragile X mental retardation protein 1 B"/>
    <property type="match status" value="1"/>
</dbReference>
<evidence type="ECO:0000256" key="7">
    <source>
        <dbReference type="PROSITE-ProRule" id="PRU00117"/>
    </source>
</evidence>
<feature type="compositionally biased region" description="Gly residues" evidence="8">
    <location>
        <begin position="498"/>
        <end position="513"/>
    </location>
</feature>
<dbReference type="AlphaFoldDB" id="A0A7K9XYD4"/>
<dbReference type="InterPro" id="IPR022034">
    <property type="entry name" value="FMR1-like_C_core"/>
</dbReference>
<dbReference type="CDD" id="cd22504">
    <property type="entry name" value="KH_I_FXR1_rpt1"/>
    <property type="match status" value="1"/>
</dbReference>
<evidence type="ECO:0000313" key="11">
    <source>
        <dbReference type="Proteomes" id="UP000587472"/>
    </source>
</evidence>
<dbReference type="CDD" id="cd20475">
    <property type="entry name" value="Tudor_Agenet_FXR1_rpt2"/>
    <property type="match status" value="1"/>
</dbReference>
<comment type="subcellular location">
    <subcellularLocation>
        <location evidence="1">Cytoplasm</location>
        <location evidence="1">Cytoplasmic ribonucleoprotein granule</location>
    </subcellularLocation>
</comment>
<dbReference type="GO" id="GO:0043488">
    <property type="term" value="P:regulation of mRNA stability"/>
    <property type="evidence" value="ECO:0007669"/>
    <property type="project" value="TreeGrafter"/>
</dbReference>